<dbReference type="KEGG" id="prz:GZH47_13560"/>
<dbReference type="EMBL" id="CP048286">
    <property type="protein sequence ID" value="QHW35087.1"/>
    <property type="molecule type" value="Genomic_DNA"/>
</dbReference>
<dbReference type="Proteomes" id="UP000479114">
    <property type="component" value="Chromosome"/>
</dbReference>
<dbReference type="Gene3D" id="3.30.460.10">
    <property type="entry name" value="Beta Polymerase, domain 2"/>
    <property type="match status" value="1"/>
</dbReference>
<proteinExistence type="predicted"/>
<dbReference type="SUPFAM" id="SSF81301">
    <property type="entry name" value="Nucleotidyltransferase"/>
    <property type="match status" value="1"/>
</dbReference>
<dbReference type="InterPro" id="IPR043519">
    <property type="entry name" value="NT_sf"/>
</dbReference>
<evidence type="ECO:0000313" key="2">
    <source>
        <dbReference type="Proteomes" id="UP000479114"/>
    </source>
</evidence>
<keyword evidence="2" id="KW-1185">Reference proteome</keyword>
<protein>
    <recommendedName>
        <fullName evidence="3">Nucleotidyltransferase domain-containing protein</fullName>
    </recommendedName>
</protein>
<name>A0A6C0P929_9BACL</name>
<gene>
    <name evidence="1" type="ORF">GZH47_13560</name>
</gene>
<reference evidence="1 2" key="1">
    <citation type="submission" date="2020-02" db="EMBL/GenBank/DDBJ databases">
        <title>Paenibacillus sp. nov., isolated from rhizosphere soil of tomato.</title>
        <authorList>
            <person name="Weon H.-Y."/>
            <person name="Lee S.A."/>
        </authorList>
    </citation>
    <scope>NUCLEOTIDE SEQUENCE [LARGE SCALE GENOMIC DNA]</scope>
    <source>
        <strain evidence="1 2">14171R-81</strain>
    </source>
</reference>
<accession>A0A6C0P929</accession>
<evidence type="ECO:0008006" key="3">
    <source>
        <dbReference type="Google" id="ProtNLM"/>
    </source>
</evidence>
<dbReference type="AlphaFoldDB" id="A0A6C0P929"/>
<organism evidence="1 2">
    <name type="scientific">Paenibacillus rhizovicinus</name>
    <dbReference type="NCBI Taxonomy" id="2704463"/>
    <lineage>
        <taxon>Bacteria</taxon>
        <taxon>Bacillati</taxon>
        <taxon>Bacillota</taxon>
        <taxon>Bacilli</taxon>
        <taxon>Bacillales</taxon>
        <taxon>Paenibacillaceae</taxon>
        <taxon>Paenibacillus</taxon>
    </lineage>
</organism>
<sequence length="259" mass="29120">MIARETILDAIVSTLGSEDYLLAIWLEGSDGTNSLDAYSDIDLVCYTKEGCTDEAFARLDLCLAELGPVDMTYEQPNRPNNNRYKVYHLQDSSEHLLLDVTMQSESFPVSFLKEDKTVVPVVLLDKAGVVTYQNIDRAAHRAQLRAQLDEALGVFSQRSRAVKYTQRGHFLEALIYYQKYVLNPLVDVLRIVYTPIQSDCFLVHASRDFPADVVRTLESLYGVKTVQDIAEGIDRAEEWFRRAAAKADEALANAADEAD</sequence>
<evidence type="ECO:0000313" key="1">
    <source>
        <dbReference type="EMBL" id="QHW35087.1"/>
    </source>
</evidence>